<dbReference type="GO" id="GO:0016274">
    <property type="term" value="F:protein-arginine N-methyltransferase activity"/>
    <property type="evidence" value="ECO:0007669"/>
    <property type="project" value="InterPro"/>
</dbReference>
<evidence type="ECO:0000256" key="1">
    <source>
        <dbReference type="ARBA" id="ARBA00022603"/>
    </source>
</evidence>
<feature type="domain" description="Protein arginine N-methyltransferase" evidence="4">
    <location>
        <begin position="376"/>
        <end position="493"/>
    </location>
</feature>
<evidence type="ECO:0000256" key="2">
    <source>
        <dbReference type="ARBA" id="ARBA00022679"/>
    </source>
</evidence>
<accession>A0A1J1IQT9</accession>
<organism evidence="5 6">
    <name type="scientific">Clunio marinus</name>
    <dbReference type="NCBI Taxonomy" id="568069"/>
    <lineage>
        <taxon>Eukaryota</taxon>
        <taxon>Metazoa</taxon>
        <taxon>Ecdysozoa</taxon>
        <taxon>Arthropoda</taxon>
        <taxon>Hexapoda</taxon>
        <taxon>Insecta</taxon>
        <taxon>Pterygota</taxon>
        <taxon>Neoptera</taxon>
        <taxon>Endopterygota</taxon>
        <taxon>Diptera</taxon>
        <taxon>Nematocera</taxon>
        <taxon>Chironomoidea</taxon>
        <taxon>Chironomidae</taxon>
        <taxon>Clunio</taxon>
    </lineage>
</organism>
<dbReference type="InterPro" id="IPR025799">
    <property type="entry name" value="Arg_MeTrfase"/>
</dbReference>
<reference evidence="5 6" key="1">
    <citation type="submission" date="2015-04" db="EMBL/GenBank/DDBJ databases">
        <authorList>
            <person name="Syromyatnikov M.Y."/>
            <person name="Popov V.N."/>
        </authorList>
    </citation>
    <scope>NUCLEOTIDE SEQUENCE [LARGE SCALE GENOMIC DNA]</scope>
</reference>
<dbReference type="Pfam" id="PF22528">
    <property type="entry name" value="PRMT_C"/>
    <property type="match status" value="1"/>
</dbReference>
<keyword evidence="6" id="KW-1185">Reference proteome</keyword>
<evidence type="ECO:0000259" key="4">
    <source>
        <dbReference type="Pfam" id="PF22528"/>
    </source>
</evidence>
<dbReference type="EMBL" id="CVRI01000054">
    <property type="protein sequence ID" value="CRL00849.1"/>
    <property type="molecule type" value="Genomic_DNA"/>
</dbReference>
<dbReference type="InterPro" id="IPR027850">
    <property type="entry name" value="DUF4504"/>
</dbReference>
<keyword evidence="1" id="KW-0489">Methyltransferase</keyword>
<dbReference type="GO" id="GO:0032259">
    <property type="term" value="P:methylation"/>
    <property type="evidence" value="ECO:0007669"/>
    <property type="project" value="UniProtKB-KW"/>
</dbReference>
<dbReference type="Proteomes" id="UP000183832">
    <property type="component" value="Unassembled WGS sequence"/>
</dbReference>
<dbReference type="InterPro" id="IPR055135">
    <property type="entry name" value="PRMT_dom"/>
</dbReference>
<protein>
    <submittedName>
        <fullName evidence="5">CLUMA_CG014100, isoform A</fullName>
    </submittedName>
</protein>
<dbReference type="SUPFAM" id="SSF53335">
    <property type="entry name" value="S-adenosyl-L-methionine-dependent methyltransferases"/>
    <property type="match status" value="1"/>
</dbReference>
<name>A0A1J1IQT9_9DIPT</name>
<dbReference type="PANTHER" id="PTHR11006">
    <property type="entry name" value="PROTEIN ARGININE N-METHYLTRANSFERASE"/>
    <property type="match status" value="1"/>
</dbReference>
<evidence type="ECO:0000313" key="5">
    <source>
        <dbReference type="EMBL" id="CRL00849.1"/>
    </source>
</evidence>
<proteinExistence type="predicted"/>
<dbReference type="AlphaFoldDB" id="A0A1J1IQT9"/>
<dbReference type="GO" id="GO:0005634">
    <property type="term" value="C:nucleus"/>
    <property type="evidence" value="ECO:0007669"/>
    <property type="project" value="TreeGrafter"/>
</dbReference>
<keyword evidence="2" id="KW-0808">Transferase</keyword>
<keyword evidence="3" id="KW-0949">S-adenosyl-L-methionine</keyword>
<dbReference type="STRING" id="568069.A0A1J1IQT9"/>
<dbReference type="Gene3D" id="2.70.160.11">
    <property type="entry name" value="Hnrnp arginine n-methyltransferase1"/>
    <property type="match status" value="1"/>
</dbReference>
<evidence type="ECO:0000256" key="3">
    <source>
        <dbReference type="ARBA" id="ARBA00022691"/>
    </source>
</evidence>
<evidence type="ECO:0000313" key="6">
    <source>
        <dbReference type="Proteomes" id="UP000183832"/>
    </source>
</evidence>
<sequence>MEFDAIIRSFYKKHWQIIASQIRSVNEIQCPKRGFLFDCGVTNKETLIDLLTKLKVNKLISKQIIVAAVKEDFFILNIEKFYQKDSHIFVDVSGSLEKPGNFKLNDFNIEKHLEVIRKQIISFENDLFVDLEISEEYCVPTIFGYLINYPVLYYYNDENDRNCLSLVDLKVFQIIRDDEILISFSIPCEIFDQNKEIQEKISFWLHHFQSHDEFEVKQFFTNNPIIILHERDEEARAFFEQACENDHRNLRAYQNLQNIKNKMARWHFKMLNDSSRNLSFKRAIQYWIKNGDGIIDVMDIGSGTGLLSMYATNVAKVKTKVKNIYAIEFSQIMADISAESLSTTEILMNDMFLEYLFLGNLRLISKRDEPYDADYVEKISDFKLVTKTVETIEVNFNNLESMEKYFNGKIIKECQLESEVNNDYIDGFVVWFSLYLNEMEPENIISTKPKSGSCWTQAIFKLKQRVLLQMYQIVKISVSCKEGVLKIDRDLDINSDLVDIEVDSNILKFLNDEEYLQELEFSVSKHKSKIINCLDFSVFPYVGLVLLKEGRIEKLWCRKKDELLVKEIASRNVIKESGFEFIDESMIDRLNIKFELIILHPFLSLGDLDNQMVCNFAKYRKLQADGGLLIPNKVTLFGELINSDWLISSCRITDADVKRLKIDKFINQFATEVHLDLDNSLECEKLTSAFKISEISLDDELHESSLEVPLRNTNLPIHAIFYHHKIQLTRATNDFVTNRKSKTSCFKRTAQVLNSELIIDGATVKISFTQNFGIVKCDVLTTC</sequence>
<dbReference type="PANTHER" id="PTHR11006:SF60">
    <property type="entry name" value="PROTEIN ARGININE N-METHYLTRANSFERASE 9"/>
    <property type="match status" value="1"/>
</dbReference>
<dbReference type="InterPro" id="IPR029063">
    <property type="entry name" value="SAM-dependent_MTases_sf"/>
</dbReference>
<dbReference type="OrthoDB" id="5980806at2759"/>
<dbReference type="Pfam" id="PF14953">
    <property type="entry name" value="DUF4504"/>
    <property type="match status" value="1"/>
</dbReference>
<dbReference type="GO" id="GO:0042054">
    <property type="term" value="F:histone methyltransferase activity"/>
    <property type="evidence" value="ECO:0007669"/>
    <property type="project" value="TreeGrafter"/>
</dbReference>
<gene>
    <name evidence="5" type="ORF">CLUMA_CG014100</name>
</gene>
<dbReference type="Gene3D" id="3.40.50.150">
    <property type="entry name" value="Vaccinia Virus protein VP39"/>
    <property type="match status" value="1"/>
</dbReference>